<dbReference type="Gene3D" id="2.40.50.1020">
    <property type="entry name" value="LytTr DNA-binding domain"/>
    <property type="match status" value="1"/>
</dbReference>
<evidence type="ECO:0000313" key="3">
    <source>
        <dbReference type="Proteomes" id="UP000558113"/>
    </source>
</evidence>
<evidence type="ECO:0000313" key="2">
    <source>
        <dbReference type="EMBL" id="NBC69705.1"/>
    </source>
</evidence>
<protein>
    <recommendedName>
        <fullName evidence="1">HTH LytTR-type domain-containing protein</fullName>
    </recommendedName>
</protein>
<dbReference type="Pfam" id="PF04397">
    <property type="entry name" value="LytTR"/>
    <property type="match status" value="1"/>
</dbReference>
<accession>A0A7X5C0W8</accession>
<reference evidence="2 3" key="1">
    <citation type="submission" date="2020-01" db="EMBL/GenBank/DDBJ databases">
        <title>Paenibacillus soybeanensis sp. nov. isolated from the nodules of soybean (Glycine max(L.) Merr).</title>
        <authorList>
            <person name="Wang H."/>
        </authorList>
    </citation>
    <scope>NUCLEOTIDE SEQUENCE [LARGE SCALE GENOMIC DNA]</scope>
    <source>
        <strain evidence="2 3">DSM 23054</strain>
    </source>
</reference>
<evidence type="ECO:0000259" key="1">
    <source>
        <dbReference type="Pfam" id="PF04397"/>
    </source>
</evidence>
<name>A0A7X5C0W8_9BACL</name>
<dbReference type="EMBL" id="JAAAMU010000005">
    <property type="protein sequence ID" value="NBC69705.1"/>
    <property type="molecule type" value="Genomic_DNA"/>
</dbReference>
<gene>
    <name evidence="2" type="ORF">GT003_11940</name>
</gene>
<dbReference type="AlphaFoldDB" id="A0A7X5C0W8"/>
<dbReference type="OrthoDB" id="2665132at2"/>
<organism evidence="2 3">
    <name type="scientific">Paenibacillus sacheonensis</name>
    <dbReference type="NCBI Taxonomy" id="742054"/>
    <lineage>
        <taxon>Bacteria</taxon>
        <taxon>Bacillati</taxon>
        <taxon>Bacillota</taxon>
        <taxon>Bacilli</taxon>
        <taxon>Bacillales</taxon>
        <taxon>Paenibacillaceae</taxon>
        <taxon>Paenibacillus</taxon>
    </lineage>
</organism>
<comment type="caution">
    <text evidence="2">The sequence shown here is derived from an EMBL/GenBank/DDBJ whole genome shotgun (WGS) entry which is preliminary data.</text>
</comment>
<dbReference type="RefSeq" id="WP_161697827.1">
    <property type="nucleotide sequence ID" value="NZ_JAAAMU010000005.1"/>
</dbReference>
<dbReference type="Proteomes" id="UP000558113">
    <property type="component" value="Unassembled WGS sequence"/>
</dbReference>
<keyword evidence="3" id="KW-1185">Reference proteome</keyword>
<proteinExistence type="predicted"/>
<sequence>MQLFLLNEDGESVWVNIEEICLIAPTAAGPAFTAANGALYRFPHTMEQLVQHFAGYGFDRLDRNAVVNMDAVKGYDPVQRKVYFDLPENRGDEGLYATVSGANVDKVKHMIIRESACQRSAYSAA</sequence>
<dbReference type="InterPro" id="IPR007492">
    <property type="entry name" value="LytTR_DNA-bd_dom"/>
</dbReference>
<feature type="domain" description="HTH LytTR-type" evidence="1">
    <location>
        <begin position="13"/>
        <end position="85"/>
    </location>
</feature>
<dbReference type="GO" id="GO:0003677">
    <property type="term" value="F:DNA binding"/>
    <property type="evidence" value="ECO:0007669"/>
    <property type="project" value="InterPro"/>
</dbReference>